<comment type="caution">
    <text evidence="2">The sequence shown here is derived from an EMBL/GenBank/DDBJ whole genome shotgun (WGS) entry which is preliminary data.</text>
</comment>
<evidence type="ECO:0000313" key="2">
    <source>
        <dbReference type="EMBL" id="NJP35614.1"/>
    </source>
</evidence>
<dbReference type="RefSeq" id="WP_168003930.1">
    <property type="nucleotide sequence ID" value="NZ_JAATEO010000047.1"/>
</dbReference>
<evidence type="ECO:0000259" key="1">
    <source>
        <dbReference type="PROSITE" id="PS51186"/>
    </source>
</evidence>
<accession>A0ABX0ZGE1</accession>
<dbReference type="PROSITE" id="PS51186">
    <property type="entry name" value="GNAT"/>
    <property type="match status" value="1"/>
</dbReference>
<sequence>MTSTANDTLQVLGADKELEERLSAELTAFNNRATGAADEADLSVRVTDADGGLVAGLTGWSWGDCAGINMVWVRADRRSEGWGGRLLRAAEEEARRRGCTQMSVSSFSFQAPEFYRRHGYLDTGRREGIPGGHVDHHFWKSLVTDPAAAVRLVALVELAPGAVEAGRAYEDRVLGLLGRHGGRVERRLRTGDGRTEVHVIRFDTRAGYESALADPERLALRADLGDAAPTTRVLEVEEV</sequence>
<dbReference type="EMBL" id="JAATEO010000047">
    <property type="protein sequence ID" value="NJP35614.1"/>
    <property type="molecule type" value="Genomic_DNA"/>
</dbReference>
<dbReference type="Proteomes" id="UP000783871">
    <property type="component" value="Unassembled WGS sequence"/>
</dbReference>
<gene>
    <name evidence="2" type="ORF">HCJ94_27510</name>
</gene>
<dbReference type="Gene3D" id="3.40.630.30">
    <property type="match status" value="1"/>
</dbReference>
<keyword evidence="3" id="KW-1185">Reference proteome</keyword>
<dbReference type="Pfam" id="PF00583">
    <property type="entry name" value="Acetyltransf_1"/>
    <property type="match status" value="1"/>
</dbReference>
<reference evidence="2 3" key="1">
    <citation type="submission" date="2020-03" db="EMBL/GenBank/DDBJ databases">
        <title>WGS of actinomycetes isolated from Thailand.</title>
        <authorList>
            <person name="Thawai C."/>
        </authorList>
    </citation>
    <scope>NUCLEOTIDE SEQUENCE [LARGE SCALE GENOMIC DNA]</scope>
    <source>
        <strain evidence="2 3">HSS6-12</strain>
    </source>
</reference>
<name>A0ABX0ZGE1_9ACTN</name>
<feature type="domain" description="N-acetyltransferase" evidence="1">
    <location>
        <begin position="1"/>
        <end position="145"/>
    </location>
</feature>
<dbReference type="InterPro" id="IPR000182">
    <property type="entry name" value="GNAT_dom"/>
</dbReference>
<evidence type="ECO:0000313" key="3">
    <source>
        <dbReference type="Proteomes" id="UP000783871"/>
    </source>
</evidence>
<proteinExistence type="predicted"/>
<organism evidence="2 3">
    <name type="scientific">Micromonospora thermarum</name>
    <dbReference type="NCBI Taxonomy" id="2720024"/>
    <lineage>
        <taxon>Bacteria</taxon>
        <taxon>Bacillati</taxon>
        <taxon>Actinomycetota</taxon>
        <taxon>Actinomycetes</taxon>
        <taxon>Micromonosporales</taxon>
        <taxon>Micromonosporaceae</taxon>
        <taxon>Micromonospora</taxon>
    </lineage>
</organism>
<dbReference type="SUPFAM" id="SSF55729">
    <property type="entry name" value="Acyl-CoA N-acyltransferases (Nat)"/>
    <property type="match status" value="1"/>
</dbReference>
<protein>
    <submittedName>
        <fullName evidence="2">GNAT family N-acetyltransferase</fullName>
    </submittedName>
</protein>
<dbReference type="InterPro" id="IPR016181">
    <property type="entry name" value="Acyl_CoA_acyltransferase"/>
</dbReference>